<proteinExistence type="inferred from homology"/>
<dbReference type="PANTHER" id="PTHR26451:SF847">
    <property type="entry name" value="ODORANT RECEPTOR-RELATED"/>
    <property type="match status" value="1"/>
</dbReference>
<keyword evidence="4 7" id="KW-0472">Membrane</keyword>
<feature type="transmembrane region" description="Helical" evidence="7">
    <location>
        <begin position="59"/>
        <end position="80"/>
    </location>
</feature>
<dbReference type="AlphaFoldDB" id="A0A8C5A0J9"/>
<feature type="transmembrane region" description="Helical" evidence="7">
    <location>
        <begin position="138"/>
        <end position="162"/>
    </location>
</feature>
<organism evidence="9 10">
    <name type="scientific">Gadus morhua</name>
    <name type="common">Atlantic cod</name>
    <dbReference type="NCBI Taxonomy" id="8049"/>
    <lineage>
        <taxon>Eukaryota</taxon>
        <taxon>Metazoa</taxon>
        <taxon>Chordata</taxon>
        <taxon>Craniata</taxon>
        <taxon>Vertebrata</taxon>
        <taxon>Euteleostomi</taxon>
        <taxon>Actinopterygii</taxon>
        <taxon>Neopterygii</taxon>
        <taxon>Teleostei</taxon>
        <taxon>Neoteleostei</taxon>
        <taxon>Acanthomorphata</taxon>
        <taxon>Zeiogadaria</taxon>
        <taxon>Gadariae</taxon>
        <taxon>Gadiformes</taxon>
        <taxon>Gadoidei</taxon>
        <taxon>Gadidae</taxon>
        <taxon>Gadus</taxon>
    </lineage>
</organism>
<evidence type="ECO:0000259" key="8">
    <source>
        <dbReference type="PROSITE" id="PS50262"/>
    </source>
</evidence>
<feature type="transmembrane region" description="Helical" evidence="7">
    <location>
        <begin position="24"/>
        <end position="47"/>
    </location>
</feature>
<dbReference type="GeneTree" id="ENSGT01030000234640"/>
<feature type="transmembrane region" description="Helical" evidence="7">
    <location>
        <begin position="267"/>
        <end position="288"/>
    </location>
</feature>
<dbReference type="PANTHER" id="PTHR26451">
    <property type="entry name" value="G_PROTEIN_RECEP_F1_2 DOMAIN-CONTAINING PROTEIN"/>
    <property type="match status" value="1"/>
</dbReference>
<evidence type="ECO:0000256" key="5">
    <source>
        <dbReference type="ARBA" id="ARBA00023224"/>
    </source>
</evidence>
<gene>
    <name evidence="9" type="primary">LOC115551531</name>
</gene>
<dbReference type="Gene3D" id="1.20.1070.10">
    <property type="entry name" value="Rhodopsin 7-helix transmembrane proteins"/>
    <property type="match status" value="1"/>
</dbReference>
<keyword evidence="7" id="KW-0552">Olfaction</keyword>
<keyword evidence="3 7" id="KW-1133">Transmembrane helix</keyword>
<dbReference type="GO" id="GO:0005886">
    <property type="term" value="C:plasma membrane"/>
    <property type="evidence" value="ECO:0007669"/>
    <property type="project" value="UniProtKB-SubCell"/>
</dbReference>
<dbReference type="InterPro" id="IPR052921">
    <property type="entry name" value="GPCR1_Superfamily_Member"/>
</dbReference>
<sequence length="311" mass="35572">MDVHYNITYIILGGHVQLSKYRCIYFSITFLLFILIICSNTIVLYVIYVHESLHKPMYIFVAALLMNALFGSMTIYPKLLVDLLSATQTISLPACRLQSFLIYLYAGCEFTLLSAMAFDRYVSICRPLQYHSLVRPQIVKLFLVLAICLPTCKLGIGMIYSAHLGLCKFVLMRITCDNYSLVKAGCGDSSVINAYGFFVMVFSVMPHLVFILFSYTRIFIICLRSSRDFRRGALNTCLPHLVILMNFTIIILFEVIQTRIPSGIPHIVRLIVSLLYVMIPPLFNPLMYGFKMQEISQRLVRALPEKIKTHN</sequence>
<dbReference type="Pfam" id="PF13853">
    <property type="entry name" value="7tm_4"/>
    <property type="match status" value="1"/>
</dbReference>
<dbReference type="GO" id="GO:0005549">
    <property type="term" value="F:odorant binding"/>
    <property type="evidence" value="ECO:0007669"/>
    <property type="project" value="TreeGrafter"/>
</dbReference>
<comment type="similarity">
    <text evidence="6">Belongs to the G-protein coupled receptor 1 family.</text>
</comment>
<keyword evidence="10" id="KW-1185">Reference proteome</keyword>
<evidence type="ECO:0000313" key="10">
    <source>
        <dbReference type="Proteomes" id="UP000694546"/>
    </source>
</evidence>
<evidence type="ECO:0000256" key="3">
    <source>
        <dbReference type="ARBA" id="ARBA00022989"/>
    </source>
</evidence>
<comment type="subcellular location">
    <subcellularLocation>
        <location evidence="7">Cell membrane</location>
        <topology evidence="7">Multi-pass membrane protein</topology>
    </subcellularLocation>
    <subcellularLocation>
        <location evidence="1">Membrane</location>
        <topology evidence="1">Multi-pass membrane protein</topology>
    </subcellularLocation>
</comment>
<dbReference type="SUPFAM" id="SSF81321">
    <property type="entry name" value="Family A G protein-coupled receptor-like"/>
    <property type="match status" value="1"/>
</dbReference>
<dbReference type="InterPro" id="IPR017452">
    <property type="entry name" value="GPCR_Rhodpsn_7TM"/>
</dbReference>
<dbReference type="Ensembl" id="ENSGMOT00000041366.1">
    <property type="protein sequence ID" value="ENSGMOP00000024963.1"/>
    <property type="gene ID" value="ENSGMOG00000031181.1"/>
</dbReference>
<feature type="transmembrane region" description="Helical" evidence="7">
    <location>
        <begin position="100"/>
        <end position="118"/>
    </location>
</feature>
<keyword evidence="2 6" id="KW-0812">Transmembrane</keyword>
<name>A0A8C5A0J9_GADMO</name>
<dbReference type="PROSITE" id="PS00237">
    <property type="entry name" value="G_PROTEIN_RECEP_F1_1"/>
    <property type="match status" value="1"/>
</dbReference>
<evidence type="ECO:0000256" key="1">
    <source>
        <dbReference type="ARBA" id="ARBA00004141"/>
    </source>
</evidence>
<dbReference type="Proteomes" id="UP000694546">
    <property type="component" value="Chromosome 9"/>
</dbReference>
<feature type="domain" description="G-protein coupled receptors family 1 profile" evidence="8">
    <location>
        <begin position="39"/>
        <end position="288"/>
    </location>
</feature>
<keyword evidence="6" id="KW-0297">G-protein coupled receptor</keyword>
<protein>
    <recommendedName>
        <fullName evidence="7">Olfactory receptor</fullName>
    </recommendedName>
</protein>
<evidence type="ECO:0000256" key="7">
    <source>
        <dbReference type="RuleBase" id="RU363047"/>
    </source>
</evidence>
<dbReference type="OMA" id="SYNCCRE"/>
<keyword evidence="7" id="KW-1003">Cell membrane</keyword>
<accession>A0A8C5A0J9</accession>
<keyword evidence="6" id="KW-0675">Receptor</keyword>
<dbReference type="PRINTS" id="PR00237">
    <property type="entry name" value="GPCRRHODOPSN"/>
</dbReference>
<keyword evidence="5 6" id="KW-0807">Transducer</keyword>
<keyword evidence="7" id="KW-0716">Sensory transduction</keyword>
<feature type="transmembrane region" description="Helical" evidence="7">
    <location>
        <begin position="232"/>
        <end position="255"/>
    </location>
</feature>
<reference evidence="9" key="2">
    <citation type="submission" date="2025-09" db="UniProtKB">
        <authorList>
            <consortium name="Ensembl"/>
        </authorList>
    </citation>
    <scope>IDENTIFICATION</scope>
</reference>
<evidence type="ECO:0000313" key="9">
    <source>
        <dbReference type="Ensembl" id="ENSGMOP00000024963.1"/>
    </source>
</evidence>
<dbReference type="GO" id="GO:0004930">
    <property type="term" value="F:G protein-coupled receptor activity"/>
    <property type="evidence" value="ECO:0007669"/>
    <property type="project" value="UniProtKB-KW"/>
</dbReference>
<dbReference type="PRINTS" id="PR00245">
    <property type="entry name" value="OLFACTORYR"/>
</dbReference>
<evidence type="ECO:0000256" key="4">
    <source>
        <dbReference type="ARBA" id="ARBA00023136"/>
    </source>
</evidence>
<dbReference type="PROSITE" id="PS50262">
    <property type="entry name" value="G_PROTEIN_RECEP_F1_2"/>
    <property type="match status" value="1"/>
</dbReference>
<reference evidence="9" key="1">
    <citation type="submission" date="2025-08" db="UniProtKB">
        <authorList>
            <consortium name="Ensembl"/>
        </authorList>
    </citation>
    <scope>IDENTIFICATION</scope>
</reference>
<feature type="transmembrane region" description="Helical" evidence="7">
    <location>
        <begin position="197"/>
        <end position="220"/>
    </location>
</feature>
<evidence type="ECO:0000256" key="2">
    <source>
        <dbReference type="ARBA" id="ARBA00022692"/>
    </source>
</evidence>
<evidence type="ECO:0000256" key="6">
    <source>
        <dbReference type="RuleBase" id="RU000688"/>
    </source>
</evidence>
<dbReference type="GO" id="GO:0004984">
    <property type="term" value="F:olfactory receptor activity"/>
    <property type="evidence" value="ECO:0007669"/>
    <property type="project" value="InterPro"/>
</dbReference>
<dbReference type="InterPro" id="IPR000276">
    <property type="entry name" value="GPCR_Rhodpsn"/>
</dbReference>
<dbReference type="InterPro" id="IPR000725">
    <property type="entry name" value="Olfact_rcpt"/>
</dbReference>